<feature type="region of interest" description="Disordered" evidence="1">
    <location>
        <begin position="17"/>
        <end position="38"/>
    </location>
</feature>
<reference evidence="2" key="1">
    <citation type="submission" date="2023-06" db="EMBL/GenBank/DDBJ databases">
        <authorList>
            <person name="Noh H."/>
        </authorList>
    </citation>
    <scope>NUCLEOTIDE SEQUENCE</scope>
    <source>
        <strain evidence="2">DUCC20226</strain>
    </source>
</reference>
<proteinExistence type="predicted"/>
<evidence type="ECO:0000256" key="1">
    <source>
        <dbReference type="SAM" id="MobiDB-lite"/>
    </source>
</evidence>
<accession>A0AAD9SEY2</accession>
<dbReference type="EMBL" id="JAUJFL010000003">
    <property type="protein sequence ID" value="KAK2606650.1"/>
    <property type="molecule type" value="Genomic_DNA"/>
</dbReference>
<gene>
    <name evidence="2" type="ORF">N8I77_005384</name>
</gene>
<keyword evidence="3" id="KW-1185">Reference proteome</keyword>
<name>A0AAD9SEY2_PHOAM</name>
<dbReference type="Proteomes" id="UP001265746">
    <property type="component" value="Unassembled WGS sequence"/>
</dbReference>
<protein>
    <submittedName>
        <fullName evidence="2">Uncharacterized protein</fullName>
    </submittedName>
</protein>
<evidence type="ECO:0000313" key="2">
    <source>
        <dbReference type="EMBL" id="KAK2606650.1"/>
    </source>
</evidence>
<comment type="caution">
    <text evidence="2">The sequence shown here is derived from an EMBL/GenBank/DDBJ whole genome shotgun (WGS) entry which is preliminary data.</text>
</comment>
<organism evidence="2 3">
    <name type="scientific">Phomopsis amygdali</name>
    <name type="common">Fusicoccum amygdali</name>
    <dbReference type="NCBI Taxonomy" id="1214568"/>
    <lineage>
        <taxon>Eukaryota</taxon>
        <taxon>Fungi</taxon>
        <taxon>Dikarya</taxon>
        <taxon>Ascomycota</taxon>
        <taxon>Pezizomycotina</taxon>
        <taxon>Sordariomycetes</taxon>
        <taxon>Sordariomycetidae</taxon>
        <taxon>Diaporthales</taxon>
        <taxon>Diaporthaceae</taxon>
        <taxon>Diaporthe</taxon>
    </lineage>
</organism>
<dbReference type="AlphaFoldDB" id="A0AAD9SEY2"/>
<evidence type="ECO:0000313" key="3">
    <source>
        <dbReference type="Proteomes" id="UP001265746"/>
    </source>
</evidence>
<sequence>MECLHGHQDDRIELRYLMAPSPGPSPHGSQDSEGWKDEEEWKATLVRVSQSRIRWGVVKMPPSWSEQFIKRETAVEHISFGLPEDDVQLPVEGHWYA</sequence>